<evidence type="ECO:0000256" key="11">
    <source>
        <dbReference type="ARBA" id="ARBA00049893"/>
    </source>
</evidence>
<dbReference type="CDD" id="cd16833">
    <property type="entry name" value="YfiH"/>
    <property type="match status" value="1"/>
</dbReference>
<keyword evidence="5" id="KW-0808">Transferase</keyword>
<accession>A0A120I962</accession>
<dbReference type="InterPro" id="IPR003730">
    <property type="entry name" value="Cu_polyphenol_OxRdtase"/>
</dbReference>
<dbReference type="Proteomes" id="UP000069912">
    <property type="component" value="Chromosome"/>
</dbReference>
<evidence type="ECO:0000256" key="1">
    <source>
        <dbReference type="ARBA" id="ARBA00000553"/>
    </source>
</evidence>
<evidence type="ECO:0000313" key="16">
    <source>
        <dbReference type="Proteomes" id="UP000234239"/>
    </source>
</evidence>
<evidence type="ECO:0000256" key="12">
    <source>
        <dbReference type="RuleBase" id="RU361274"/>
    </source>
</evidence>
<evidence type="ECO:0000256" key="3">
    <source>
        <dbReference type="ARBA" id="ARBA00003215"/>
    </source>
</evidence>
<dbReference type="Gene3D" id="3.60.140.10">
    <property type="entry name" value="CNF1/YfiH-like putative cysteine hydrolases"/>
    <property type="match status" value="1"/>
</dbReference>
<evidence type="ECO:0000256" key="10">
    <source>
        <dbReference type="ARBA" id="ARBA00048968"/>
    </source>
</evidence>
<comment type="catalytic activity">
    <reaction evidence="10">
        <text>adenosine + phosphate = alpha-D-ribose 1-phosphate + adenine</text>
        <dbReference type="Rhea" id="RHEA:27642"/>
        <dbReference type="ChEBI" id="CHEBI:16335"/>
        <dbReference type="ChEBI" id="CHEBI:16708"/>
        <dbReference type="ChEBI" id="CHEBI:43474"/>
        <dbReference type="ChEBI" id="CHEBI:57720"/>
        <dbReference type="EC" id="2.4.2.1"/>
    </reaction>
    <physiologicalReaction direction="left-to-right" evidence="10">
        <dbReference type="Rhea" id="RHEA:27643"/>
    </physiologicalReaction>
</comment>
<dbReference type="Proteomes" id="UP000234239">
    <property type="component" value="Unassembled WGS sequence"/>
</dbReference>
<gene>
    <name evidence="13" type="ORF">AWM72_03770</name>
    <name evidence="14" type="ORF">CYJ28_07965</name>
</gene>
<comment type="catalytic activity">
    <reaction evidence="1">
        <text>inosine + phosphate = alpha-D-ribose 1-phosphate + hypoxanthine</text>
        <dbReference type="Rhea" id="RHEA:27646"/>
        <dbReference type="ChEBI" id="CHEBI:17368"/>
        <dbReference type="ChEBI" id="CHEBI:17596"/>
        <dbReference type="ChEBI" id="CHEBI:43474"/>
        <dbReference type="ChEBI" id="CHEBI:57720"/>
        <dbReference type="EC" id="2.4.2.1"/>
    </reaction>
    <physiologicalReaction direction="left-to-right" evidence="1">
        <dbReference type="Rhea" id="RHEA:27647"/>
    </physiologicalReaction>
</comment>
<comment type="catalytic activity">
    <reaction evidence="11">
        <text>S-methyl-5'-thioadenosine + phosphate = 5-(methylsulfanyl)-alpha-D-ribose 1-phosphate + adenine</text>
        <dbReference type="Rhea" id="RHEA:11852"/>
        <dbReference type="ChEBI" id="CHEBI:16708"/>
        <dbReference type="ChEBI" id="CHEBI:17509"/>
        <dbReference type="ChEBI" id="CHEBI:43474"/>
        <dbReference type="ChEBI" id="CHEBI:58533"/>
        <dbReference type="EC" id="2.4.2.28"/>
    </reaction>
    <physiologicalReaction direction="left-to-right" evidence="11">
        <dbReference type="Rhea" id="RHEA:11853"/>
    </physiologicalReaction>
</comment>
<dbReference type="InterPro" id="IPR011324">
    <property type="entry name" value="Cytotoxic_necrot_fac-like_cat"/>
</dbReference>
<dbReference type="GO" id="GO:0017061">
    <property type="term" value="F:S-methyl-5-thioadenosine phosphorylase activity"/>
    <property type="evidence" value="ECO:0007669"/>
    <property type="project" value="UniProtKB-EC"/>
</dbReference>
<evidence type="ECO:0000256" key="6">
    <source>
        <dbReference type="ARBA" id="ARBA00022723"/>
    </source>
</evidence>
<evidence type="ECO:0000256" key="5">
    <source>
        <dbReference type="ARBA" id="ARBA00022679"/>
    </source>
</evidence>
<reference evidence="14 16" key="3">
    <citation type="submission" date="2017-12" db="EMBL/GenBank/DDBJ databases">
        <title>Phylogenetic diversity of female urinary microbiome.</title>
        <authorList>
            <person name="Thomas-White K."/>
            <person name="Wolfe A.J."/>
        </authorList>
    </citation>
    <scope>NUCLEOTIDE SEQUENCE [LARGE SCALE GENOMIC DNA]</scope>
    <source>
        <strain evidence="14 16">UMB0139</strain>
    </source>
</reference>
<comment type="catalytic activity">
    <reaction evidence="9">
        <text>adenosine + H2O + H(+) = inosine + NH4(+)</text>
        <dbReference type="Rhea" id="RHEA:24408"/>
        <dbReference type="ChEBI" id="CHEBI:15377"/>
        <dbReference type="ChEBI" id="CHEBI:15378"/>
        <dbReference type="ChEBI" id="CHEBI:16335"/>
        <dbReference type="ChEBI" id="CHEBI:17596"/>
        <dbReference type="ChEBI" id="CHEBI:28938"/>
        <dbReference type="EC" id="3.5.4.4"/>
    </reaction>
    <physiologicalReaction direction="left-to-right" evidence="9">
        <dbReference type="Rhea" id="RHEA:24409"/>
    </physiologicalReaction>
</comment>
<organism evidence="13 15">
    <name type="scientific">Aerococcus sanguinicola</name>
    <dbReference type="NCBI Taxonomy" id="119206"/>
    <lineage>
        <taxon>Bacteria</taxon>
        <taxon>Bacillati</taxon>
        <taxon>Bacillota</taxon>
        <taxon>Bacilli</taxon>
        <taxon>Lactobacillales</taxon>
        <taxon>Aerococcaceae</taxon>
        <taxon>Aerococcus</taxon>
    </lineage>
</organism>
<dbReference type="GO" id="GO:0005507">
    <property type="term" value="F:copper ion binding"/>
    <property type="evidence" value="ECO:0007669"/>
    <property type="project" value="TreeGrafter"/>
</dbReference>
<sequence length="253" mass="27993">MTTFRYPSPDSIIALTSLRQVDQPEEGNFGLRQAKDQAGVIANRQAALEAYGLSLDKLVMPQQTHSAHCYQVGREDIGRGARSAETGIADCDGLYTFDKGVILGILTADCVPVLFYEEASGLVGAIHSGWRGTVQEISRKAFDQIKEAHPQVAIDQVQVHIGPALSQEKFEVQADAYQAFQALGYADDAISYRETSQRWHIDNQAVVAKQCQLSGIPAANIHIHHHCTYQNPDSFSYRQNQTSYRHGHVIVRV</sequence>
<dbReference type="NCBIfam" id="TIGR00726">
    <property type="entry name" value="peptidoglycan editing factor PgeF"/>
    <property type="match status" value="1"/>
</dbReference>
<reference evidence="13 15" key="1">
    <citation type="journal article" date="2016" name="Genome Announc.">
        <title>Complete Genome Sequences of Aerococcus christensenii CCUG 28831T, Aerococcus sanguinicola CCUG 43001T, Aerococcus urinae CCUG 36881T, Aerococcus urinaeequi CCUG 28094T, Aerococcus urinaehominis CCUG 42038 BT, and Aerococcus viridans CCUG 4311T.</title>
        <authorList>
            <person name="Carkaci D."/>
            <person name="Dargis R."/>
            <person name="Nielsen X.C."/>
            <person name="Skovgaard O."/>
            <person name="Fuursted K."/>
            <person name="Christensen J.J."/>
        </authorList>
    </citation>
    <scope>NUCLEOTIDE SEQUENCE [LARGE SCALE GENOMIC DNA]</scope>
    <source>
        <strain evidence="13 15">CCUG43001</strain>
    </source>
</reference>
<comment type="function">
    <text evidence="3">Purine nucleoside enzyme that catalyzes the phosphorolysis of adenosine and inosine nucleosides, yielding D-ribose 1-phosphate and the respective free bases, adenine and hypoxanthine. Also catalyzes the phosphorolysis of S-methyl-5'-thioadenosine into adenine and S-methyl-5-thio-alpha-D-ribose 1-phosphate. Also has adenosine deaminase activity.</text>
</comment>
<name>A0A120I962_9LACT</name>
<keyword evidence="15" id="KW-1185">Reference proteome</keyword>
<dbReference type="GeneID" id="92903188"/>
<evidence type="ECO:0000256" key="2">
    <source>
        <dbReference type="ARBA" id="ARBA00001947"/>
    </source>
</evidence>
<evidence type="ECO:0000313" key="13">
    <source>
        <dbReference type="EMBL" id="AMB93938.1"/>
    </source>
</evidence>
<dbReference type="SUPFAM" id="SSF64438">
    <property type="entry name" value="CNF1/YfiH-like putative cysteine hydrolases"/>
    <property type="match status" value="1"/>
</dbReference>
<evidence type="ECO:0000256" key="7">
    <source>
        <dbReference type="ARBA" id="ARBA00022801"/>
    </source>
</evidence>
<evidence type="ECO:0000256" key="9">
    <source>
        <dbReference type="ARBA" id="ARBA00047989"/>
    </source>
</evidence>
<dbReference type="OrthoDB" id="4279at2"/>
<dbReference type="PANTHER" id="PTHR30616:SF2">
    <property type="entry name" value="PURINE NUCLEOSIDE PHOSPHORYLASE LACC1"/>
    <property type="match status" value="1"/>
</dbReference>
<dbReference type="PANTHER" id="PTHR30616">
    <property type="entry name" value="UNCHARACTERIZED PROTEIN YFIH"/>
    <property type="match status" value="1"/>
</dbReference>
<evidence type="ECO:0000256" key="4">
    <source>
        <dbReference type="ARBA" id="ARBA00007353"/>
    </source>
</evidence>
<dbReference type="GO" id="GO:0016787">
    <property type="term" value="F:hydrolase activity"/>
    <property type="evidence" value="ECO:0007669"/>
    <property type="project" value="UniProtKB-KW"/>
</dbReference>
<comment type="similarity">
    <text evidence="4 12">Belongs to the purine nucleoside phosphorylase YfiH/LACC1 family.</text>
</comment>
<dbReference type="InterPro" id="IPR038371">
    <property type="entry name" value="Cu_polyphenol_OxRdtase_sf"/>
</dbReference>
<reference evidence="15" key="2">
    <citation type="submission" date="2016-01" db="EMBL/GenBank/DDBJ databases">
        <title>Six Aerococcus type strain genome sequencing and assembly using PacBio and Illumina Hiseq.</title>
        <authorList>
            <person name="Carkaci D."/>
            <person name="Dargis R."/>
            <person name="Nielsen X.C."/>
            <person name="Skovgaard O."/>
            <person name="Fuursted K."/>
            <person name="Christensen J.J."/>
        </authorList>
    </citation>
    <scope>NUCLEOTIDE SEQUENCE [LARGE SCALE GENOMIC DNA]</scope>
    <source>
        <strain evidence="15">CCUG43001</strain>
    </source>
</reference>
<dbReference type="KEGG" id="asan:AWM72_03770"/>
<dbReference type="EMBL" id="PKGY01000004">
    <property type="protein sequence ID" value="PKZ21112.1"/>
    <property type="molecule type" value="Genomic_DNA"/>
</dbReference>
<dbReference type="EMBL" id="CP014160">
    <property type="protein sequence ID" value="AMB93938.1"/>
    <property type="molecule type" value="Genomic_DNA"/>
</dbReference>
<keyword evidence="7" id="KW-0378">Hydrolase</keyword>
<dbReference type="RefSeq" id="WP_067973409.1">
    <property type="nucleotide sequence ID" value="NZ_CAJHKM010000005.1"/>
</dbReference>
<keyword evidence="8" id="KW-0862">Zinc</keyword>
<comment type="cofactor">
    <cofactor evidence="2">
        <name>Zn(2+)</name>
        <dbReference type="ChEBI" id="CHEBI:29105"/>
    </cofactor>
</comment>
<dbReference type="Pfam" id="PF02578">
    <property type="entry name" value="Cu-oxidase_4"/>
    <property type="match status" value="1"/>
</dbReference>
<protein>
    <recommendedName>
        <fullName evidence="12">Purine nucleoside phosphorylase</fullName>
    </recommendedName>
</protein>
<dbReference type="AlphaFoldDB" id="A0A120I962"/>
<evidence type="ECO:0000313" key="14">
    <source>
        <dbReference type="EMBL" id="PKZ21112.1"/>
    </source>
</evidence>
<evidence type="ECO:0000313" key="15">
    <source>
        <dbReference type="Proteomes" id="UP000069912"/>
    </source>
</evidence>
<proteinExistence type="inferred from homology"/>
<keyword evidence="6" id="KW-0479">Metal-binding</keyword>
<evidence type="ECO:0000256" key="8">
    <source>
        <dbReference type="ARBA" id="ARBA00022833"/>
    </source>
</evidence>